<accession>A0A553HZF5</accession>
<dbReference type="InterPro" id="IPR016087">
    <property type="entry name" value="Chalcone_isomerase"/>
</dbReference>
<dbReference type="AlphaFoldDB" id="A0A553HZF5"/>
<evidence type="ECO:0000259" key="2">
    <source>
        <dbReference type="Pfam" id="PF16035"/>
    </source>
</evidence>
<evidence type="ECO:0000313" key="4">
    <source>
        <dbReference type="Proteomes" id="UP000319160"/>
    </source>
</evidence>
<dbReference type="InterPro" id="IPR036298">
    <property type="entry name" value="Chalcone_isomerase_sf"/>
</dbReference>
<keyword evidence="1" id="KW-0812">Transmembrane</keyword>
<keyword evidence="1" id="KW-1133">Transmembrane helix</keyword>
<sequence length="386" mass="43101">MRAARSLHSTPLLRSHTTSPRVSIATARIPCLQRHAWPAQRRTFLRNQQSSGRAVENINVNCMRNESYEYYVRRRSFMLCGAIASSIAAFYTAYLLYVAVRNPKKLDSGLPDKLDPFTTDAGSKRKTVVHDADGREIVPTGNSVVPVFPRLLDLAIGAEEGQEKVNGVEYTLVGLGVRTVTFIGIQVYMVGYYIATQDIAAIQARLVKEINPIATTLVSTEKDTLRQALLHPEQGEKLWNSILREVRPRSVFRIVPVRDTDFHHLRDGFVRAITARSQGDNAQFGDEAFGVAMRDFKSLFNRGKVPKTREMLLFRDAAGRLTVTYDDGKTGMGSIGRVEDERVSRLLWLNYLAGKQVASEPARTSIVDGIMEFVERPIGTVAAMVI</sequence>
<dbReference type="Pfam" id="PF16035">
    <property type="entry name" value="Chalcone_2"/>
    <property type="match status" value="1"/>
</dbReference>
<dbReference type="PANTHER" id="PTHR47284:SF3">
    <property type="entry name" value="FATTY-ACID-BINDING PROTEIN 2"/>
    <property type="match status" value="1"/>
</dbReference>
<comment type="caution">
    <text evidence="3">The sequence shown here is derived from an EMBL/GenBank/DDBJ whole genome shotgun (WGS) entry which is preliminary data.</text>
</comment>
<dbReference type="SUPFAM" id="SSF54626">
    <property type="entry name" value="Chalcone isomerase"/>
    <property type="match status" value="1"/>
</dbReference>
<keyword evidence="1" id="KW-0472">Membrane</keyword>
<evidence type="ECO:0000256" key="1">
    <source>
        <dbReference type="SAM" id="Phobius"/>
    </source>
</evidence>
<dbReference type="PANTHER" id="PTHR47284">
    <property type="entry name" value="FATTY-ACID-BINDING PROTEIN 2"/>
    <property type="match status" value="1"/>
</dbReference>
<organism evidence="3 4">
    <name type="scientific">Xylaria flabelliformis</name>
    <dbReference type="NCBI Taxonomy" id="2512241"/>
    <lineage>
        <taxon>Eukaryota</taxon>
        <taxon>Fungi</taxon>
        <taxon>Dikarya</taxon>
        <taxon>Ascomycota</taxon>
        <taxon>Pezizomycotina</taxon>
        <taxon>Sordariomycetes</taxon>
        <taxon>Xylariomycetidae</taxon>
        <taxon>Xylariales</taxon>
        <taxon>Xylariaceae</taxon>
        <taxon>Xylaria</taxon>
    </lineage>
</organism>
<dbReference type="STRING" id="2512241.A0A553HZF5"/>
<dbReference type="EMBL" id="VFLP01000030">
    <property type="protein sequence ID" value="TRX93305.1"/>
    <property type="molecule type" value="Genomic_DNA"/>
</dbReference>
<dbReference type="GO" id="GO:0016872">
    <property type="term" value="F:intramolecular lyase activity"/>
    <property type="evidence" value="ECO:0007669"/>
    <property type="project" value="InterPro"/>
</dbReference>
<dbReference type="InterPro" id="IPR016088">
    <property type="entry name" value="Chalcone_isomerase_3-sand"/>
</dbReference>
<dbReference type="OrthoDB" id="18193at2759"/>
<reference evidence="4" key="1">
    <citation type="submission" date="2019-06" db="EMBL/GenBank/DDBJ databases">
        <title>Draft genome sequence of the griseofulvin-producing fungus Xylaria cubensis strain G536.</title>
        <authorList>
            <person name="Mead M.E."/>
            <person name="Raja H.A."/>
            <person name="Steenwyk J.L."/>
            <person name="Knowles S.L."/>
            <person name="Oberlies N.H."/>
            <person name="Rokas A."/>
        </authorList>
    </citation>
    <scope>NUCLEOTIDE SEQUENCE [LARGE SCALE GENOMIC DNA]</scope>
    <source>
        <strain evidence="4">G536</strain>
    </source>
</reference>
<keyword evidence="4" id="KW-1185">Reference proteome</keyword>
<gene>
    <name evidence="3" type="ORF">FHL15_005884</name>
</gene>
<proteinExistence type="predicted"/>
<name>A0A553HZF5_9PEZI</name>
<evidence type="ECO:0000313" key="3">
    <source>
        <dbReference type="EMBL" id="TRX93305.1"/>
    </source>
</evidence>
<protein>
    <recommendedName>
        <fullName evidence="2">Chalcone isomerase domain-containing protein</fullName>
    </recommendedName>
</protein>
<feature type="domain" description="Chalcone isomerase" evidence="2">
    <location>
        <begin position="169"/>
        <end position="367"/>
    </location>
</feature>
<dbReference type="Proteomes" id="UP000319160">
    <property type="component" value="Unassembled WGS sequence"/>
</dbReference>
<feature type="transmembrane region" description="Helical" evidence="1">
    <location>
        <begin position="77"/>
        <end position="100"/>
    </location>
</feature>
<dbReference type="Gene3D" id="3.50.70.10">
    <property type="match status" value="1"/>
</dbReference>